<protein>
    <recommendedName>
        <fullName evidence="1">Helicase superfamily 3 single-stranded DNA/RNA virus domain-containing protein</fullName>
    </recommendedName>
</protein>
<reference evidence="2 3" key="2">
    <citation type="submission" date="2016-08" db="EMBL/GenBank/DDBJ databases">
        <title>Pervasive Adenine N6-methylation of Active Genes in Fungi.</title>
        <authorList>
            <consortium name="DOE Joint Genome Institute"/>
            <person name="Mondo S.J."/>
            <person name="Dannebaum R.O."/>
            <person name="Kuo R.C."/>
            <person name="Labutti K."/>
            <person name="Haridas S."/>
            <person name="Kuo A."/>
            <person name="Salamov A."/>
            <person name="Ahrendt S.R."/>
            <person name="Lipzen A."/>
            <person name="Sullivan W."/>
            <person name="Andreopoulos W.B."/>
            <person name="Clum A."/>
            <person name="Lindquist E."/>
            <person name="Daum C."/>
            <person name="Ramamoorthy G.K."/>
            <person name="Gryganskyi A."/>
            <person name="Culley D."/>
            <person name="Magnuson J.K."/>
            <person name="James T.Y."/>
            <person name="O'Malley M.A."/>
            <person name="Stajich J.E."/>
            <person name="Spatafora J.W."/>
            <person name="Visel A."/>
            <person name="Grigoriev I.V."/>
        </authorList>
    </citation>
    <scope>NUCLEOTIDE SEQUENCE [LARGE SCALE GENOMIC DNA]</scope>
    <source>
        <strain evidence="3">finn</strain>
    </source>
</reference>
<dbReference type="AlphaFoldDB" id="A0A1Y1UWE9"/>
<dbReference type="Pfam" id="PF00910">
    <property type="entry name" value="RNA_helicase"/>
    <property type="match status" value="1"/>
</dbReference>
<accession>A0A1Y1UWE9</accession>
<name>A0A1Y1UWE9_9FUNG</name>
<organism evidence="2 3">
    <name type="scientific">Piromyces finnis</name>
    <dbReference type="NCBI Taxonomy" id="1754191"/>
    <lineage>
        <taxon>Eukaryota</taxon>
        <taxon>Fungi</taxon>
        <taxon>Fungi incertae sedis</taxon>
        <taxon>Chytridiomycota</taxon>
        <taxon>Chytridiomycota incertae sedis</taxon>
        <taxon>Neocallimastigomycetes</taxon>
        <taxon>Neocallimastigales</taxon>
        <taxon>Neocallimastigaceae</taxon>
        <taxon>Piromyces</taxon>
    </lineage>
</organism>
<evidence type="ECO:0000313" key="3">
    <source>
        <dbReference type="Proteomes" id="UP000193719"/>
    </source>
</evidence>
<dbReference type="GO" id="GO:0003724">
    <property type="term" value="F:RNA helicase activity"/>
    <property type="evidence" value="ECO:0007669"/>
    <property type="project" value="InterPro"/>
</dbReference>
<evidence type="ECO:0000259" key="1">
    <source>
        <dbReference type="Pfam" id="PF00910"/>
    </source>
</evidence>
<gene>
    <name evidence="2" type="ORF">BCR36DRAFT_416125</name>
</gene>
<dbReference type="InterPro" id="IPR000605">
    <property type="entry name" value="Helicase_SF3_ssDNA/RNA_vir"/>
</dbReference>
<dbReference type="GO" id="GO:0003723">
    <property type="term" value="F:RNA binding"/>
    <property type="evidence" value="ECO:0007669"/>
    <property type="project" value="InterPro"/>
</dbReference>
<dbReference type="OrthoDB" id="10342073at2759"/>
<sequence>METENSTKYFADIKAYLKSLVGLKYLLVTEHIGQAQKHYHIFVQYQNSKNLSIRRLKGAHLERCYGSAQQNIRYCKAEDEKHIRDGVTAMLIEEEGEPVFKGGNFTIGYLQDCDNPDELPAVLYNTYQKIKLQKKNRLSLGSWRKEVKVYYIQGPSAIGKSERAEELIRKYYNDKGIEDPDEMYFDELKYDKSGFYSGITLDNPSEVAVFDDFRAGIMKPEEFINLIDYRVHNLNIKGGSAKNNYKLIIFTSVQKLSSIYRNVDEFERREQWERRIQLINMYPPERVHIGGLPVGHRTDFNQLEEYSVEDTVDNTRIVIN</sequence>
<evidence type="ECO:0000313" key="2">
    <source>
        <dbReference type="EMBL" id="ORX42374.1"/>
    </source>
</evidence>
<dbReference type="EMBL" id="MCFH01000065">
    <property type="protein sequence ID" value="ORX42374.1"/>
    <property type="molecule type" value="Genomic_DNA"/>
</dbReference>
<dbReference type="Proteomes" id="UP000193719">
    <property type="component" value="Unassembled WGS sequence"/>
</dbReference>
<keyword evidence="3" id="KW-1185">Reference proteome</keyword>
<dbReference type="Gene3D" id="3.40.1310.20">
    <property type="match status" value="1"/>
</dbReference>
<proteinExistence type="predicted"/>
<comment type="caution">
    <text evidence="2">The sequence shown here is derived from an EMBL/GenBank/DDBJ whole genome shotgun (WGS) entry which is preliminary data.</text>
</comment>
<feature type="domain" description="Helicase superfamily 3 single-stranded DNA/RNA virus" evidence="1">
    <location>
        <begin position="151"/>
        <end position="252"/>
    </location>
</feature>
<reference evidence="2 3" key="1">
    <citation type="submission" date="2016-08" db="EMBL/GenBank/DDBJ databases">
        <title>Genomes of anaerobic fungi encode conserved fungal cellulosomes for biomass hydrolysis.</title>
        <authorList>
            <consortium name="DOE Joint Genome Institute"/>
            <person name="Haitjema C.H."/>
            <person name="Gilmore S.P."/>
            <person name="Henske J.K."/>
            <person name="Solomon K.V."/>
            <person name="De Groot R."/>
            <person name="Kuo A."/>
            <person name="Mondo S.J."/>
            <person name="Salamov A.A."/>
            <person name="Labutti K."/>
            <person name="Zhao Z."/>
            <person name="Chiniquy J."/>
            <person name="Barry K."/>
            <person name="Brewer H.M."/>
            <person name="Purvine S.O."/>
            <person name="Wright A.T."/>
            <person name="Boxma B."/>
            <person name="Van Alen T."/>
            <person name="Hackstein J.H."/>
            <person name="Baker S.E."/>
            <person name="Grigoriev I.V."/>
            <person name="O'Malley M.A."/>
        </authorList>
    </citation>
    <scope>NUCLEOTIDE SEQUENCE [LARGE SCALE GENOMIC DNA]</scope>
    <source>
        <strain evidence="3">finn</strain>
    </source>
</reference>